<dbReference type="Proteomes" id="UP000308133">
    <property type="component" value="Unassembled WGS sequence"/>
</dbReference>
<gene>
    <name evidence="3" type="ORF">C1H76_1519</name>
</gene>
<dbReference type="EMBL" id="PTQR01000014">
    <property type="protein sequence ID" value="TKX26166.1"/>
    <property type="molecule type" value="Genomic_DNA"/>
</dbReference>
<proteinExistence type="predicted"/>
<feature type="region of interest" description="Disordered" evidence="1">
    <location>
        <begin position="91"/>
        <end position="122"/>
    </location>
</feature>
<dbReference type="AlphaFoldDB" id="A0A4U7BAY7"/>
<reference evidence="3 4" key="1">
    <citation type="submission" date="2018-02" db="EMBL/GenBank/DDBJ databases">
        <title>Draft genome sequences of Elsinoe sp., causing black scab on jojoba.</title>
        <authorList>
            <person name="Stodart B."/>
            <person name="Jeffress S."/>
            <person name="Ash G."/>
            <person name="Arun Chinnappa K."/>
        </authorList>
    </citation>
    <scope>NUCLEOTIDE SEQUENCE [LARGE SCALE GENOMIC DNA]</scope>
    <source>
        <strain evidence="3 4">Hillstone_2</strain>
    </source>
</reference>
<evidence type="ECO:0000256" key="2">
    <source>
        <dbReference type="SAM" id="SignalP"/>
    </source>
</evidence>
<feature type="chain" id="PRO_5020997937" evidence="2">
    <location>
        <begin position="19"/>
        <end position="321"/>
    </location>
</feature>
<sequence>MKLILEVAILVQVLSAAAQICTPSAIALVTKQQTKPKVFCNTYLAAQKTSSPIKGLNANAASKACFCILSPSTKTVTVTAPTGACGNTTSTRPAVTATPGSSRSVTGSTSISTSTRSTIPATASPTTIPVNCTANPQIYYIQLRLPSPTGPFDPIESFGSAINGSYLLGPTNKTASRSQFANYVTKDQSVRRFTYSSASASFIEANSTNWLTASWTLDGTKDEFGRANANTTDLSYGRISVTNWGGANDTANYLSCSNWRNESHGLACGGEVAKKQISTPLILTHLPNFGGWVASLNTTVAWENSKRFGLQGTTFHVVKGC</sequence>
<accession>A0A4U7BAY7</accession>
<feature type="compositionally biased region" description="Low complexity" evidence="1">
    <location>
        <begin position="98"/>
        <end position="122"/>
    </location>
</feature>
<keyword evidence="2" id="KW-0732">Signal</keyword>
<organism evidence="3 4">
    <name type="scientific">Elsinoe australis</name>
    <dbReference type="NCBI Taxonomy" id="40998"/>
    <lineage>
        <taxon>Eukaryota</taxon>
        <taxon>Fungi</taxon>
        <taxon>Dikarya</taxon>
        <taxon>Ascomycota</taxon>
        <taxon>Pezizomycotina</taxon>
        <taxon>Dothideomycetes</taxon>
        <taxon>Dothideomycetidae</taxon>
        <taxon>Myriangiales</taxon>
        <taxon>Elsinoaceae</taxon>
        <taxon>Elsinoe</taxon>
    </lineage>
</organism>
<name>A0A4U7BAY7_9PEZI</name>
<evidence type="ECO:0000256" key="1">
    <source>
        <dbReference type="SAM" id="MobiDB-lite"/>
    </source>
</evidence>
<comment type="caution">
    <text evidence="3">The sequence shown here is derived from an EMBL/GenBank/DDBJ whole genome shotgun (WGS) entry which is preliminary data.</text>
</comment>
<evidence type="ECO:0000313" key="3">
    <source>
        <dbReference type="EMBL" id="TKX26166.1"/>
    </source>
</evidence>
<feature type="signal peptide" evidence="2">
    <location>
        <begin position="1"/>
        <end position="18"/>
    </location>
</feature>
<evidence type="ECO:0000313" key="4">
    <source>
        <dbReference type="Proteomes" id="UP000308133"/>
    </source>
</evidence>
<protein>
    <submittedName>
        <fullName evidence="3">Uncharacterized protein</fullName>
    </submittedName>
</protein>